<dbReference type="SUPFAM" id="SSF52038">
    <property type="entry name" value="Barstar-related"/>
    <property type="match status" value="1"/>
</dbReference>
<evidence type="ECO:0000259" key="2">
    <source>
        <dbReference type="Pfam" id="PF01337"/>
    </source>
</evidence>
<dbReference type="Proteomes" id="UP000313231">
    <property type="component" value="Unassembled WGS sequence"/>
</dbReference>
<evidence type="ECO:0000313" key="4">
    <source>
        <dbReference type="Proteomes" id="UP000313231"/>
    </source>
</evidence>
<proteinExistence type="inferred from homology"/>
<organism evidence="3 4">
    <name type="scientific">Nocardioides albidus</name>
    <dbReference type="NCBI Taxonomy" id="1517589"/>
    <lineage>
        <taxon>Bacteria</taxon>
        <taxon>Bacillati</taxon>
        <taxon>Actinomycetota</taxon>
        <taxon>Actinomycetes</taxon>
        <taxon>Propionibacteriales</taxon>
        <taxon>Nocardioidaceae</taxon>
        <taxon>Nocardioides</taxon>
    </lineage>
</organism>
<evidence type="ECO:0000313" key="3">
    <source>
        <dbReference type="EMBL" id="TNM45116.1"/>
    </source>
</evidence>
<name>A0A5C4WBZ1_9ACTN</name>
<comment type="similarity">
    <text evidence="1">Belongs to the barstar family.</text>
</comment>
<comment type="caution">
    <text evidence="3">The sequence shown here is derived from an EMBL/GenBank/DDBJ whole genome shotgun (WGS) entry which is preliminary data.</text>
</comment>
<dbReference type="AlphaFoldDB" id="A0A5C4WBZ1"/>
<dbReference type="RefSeq" id="WP_139621696.1">
    <property type="nucleotide sequence ID" value="NZ_VDMP01000017.1"/>
</dbReference>
<dbReference type="Pfam" id="PF01337">
    <property type="entry name" value="Barstar"/>
    <property type="match status" value="1"/>
</dbReference>
<dbReference type="EMBL" id="VDMP01000017">
    <property type="protein sequence ID" value="TNM45116.1"/>
    <property type="molecule type" value="Genomic_DNA"/>
</dbReference>
<keyword evidence="4" id="KW-1185">Reference proteome</keyword>
<protein>
    <submittedName>
        <fullName evidence="3">Barstar family protein</fullName>
    </submittedName>
</protein>
<evidence type="ECO:0000256" key="1">
    <source>
        <dbReference type="ARBA" id="ARBA00006845"/>
    </source>
</evidence>
<dbReference type="InterPro" id="IPR035905">
    <property type="entry name" value="Barstar-like_sf"/>
</dbReference>
<dbReference type="Gene3D" id="3.30.370.10">
    <property type="entry name" value="Barstar-like"/>
    <property type="match status" value="1"/>
</dbReference>
<gene>
    <name evidence="3" type="ORF">FHP29_04725</name>
</gene>
<accession>A0A5C4WBZ1</accession>
<reference evidence="3 4" key="1">
    <citation type="journal article" date="2016" name="Int. J. Syst. Evol. Microbiol.">
        <title>Nocardioides albidus sp. nov., an actinobacterium isolated from garden soil.</title>
        <authorList>
            <person name="Singh H."/>
            <person name="Du J."/>
            <person name="Trinh H."/>
            <person name="Won K."/>
            <person name="Yang J.E."/>
            <person name="Yin C."/>
            <person name="Kook M."/>
            <person name="Yi T.H."/>
        </authorList>
    </citation>
    <scope>NUCLEOTIDE SEQUENCE [LARGE SCALE GENOMIC DNA]</scope>
    <source>
        <strain evidence="3 4">CCTCC AB 2015297</strain>
    </source>
</reference>
<sequence>MSGLAAVLAGRHAPGVHRWESALDVAAVRRAVEHAGWRFGYVDGAGLETRAEALRAIGRALDFPEHYGANLDALNDCLRDLPGRTVLLWDAWSGLARAEPRWFGVVTGVLGERGDAEPAVEVLLRGVGPADRVPLLA</sequence>
<feature type="domain" description="Barstar (barnase inhibitor)" evidence="2">
    <location>
        <begin position="38"/>
        <end position="112"/>
    </location>
</feature>
<dbReference type="OrthoDB" id="5184890at2"/>
<dbReference type="InterPro" id="IPR000468">
    <property type="entry name" value="Barstar"/>
</dbReference>